<dbReference type="InterPro" id="IPR025316">
    <property type="entry name" value="DUF4221"/>
</dbReference>
<dbReference type="SUPFAM" id="SSF101898">
    <property type="entry name" value="NHL repeat"/>
    <property type="match status" value="1"/>
</dbReference>
<evidence type="ECO:0000313" key="1">
    <source>
        <dbReference type="EMBL" id="MBO8477855.1"/>
    </source>
</evidence>
<reference evidence="1" key="1">
    <citation type="submission" date="2020-10" db="EMBL/GenBank/DDBJ databases">
        <authorList>
            <person name="Gilroy R."/>
        </authorList>
    </citation>
    <scope>NUCLEOTIDE SEQUENCE</scope>
    <source>
        <strain evidence="1">2478</strain>
    </source>
</reference>
<protein>
    <submittedName>
        <fullName evidence="1">DUF4221 family protein</fullName>
    </submittedName>
</protein>
<dbReference type="Pfam" id="PF13970">
    <property type="entry name" value="DUF4221"/>
    <property type="match status" value="1"/>
</dbReference>
<dbReference type="Proteomes" id="UP000823771">
    <property type="component" value="Unassembled WGS sequence"/>
</dbReference>
<dbReference type="EMBL" id="JADILZ010000028">
    <property type="protein sequence ID" value="MBO8477855.1"/>
    <property type="molecule type" value="Genomic_DNA"/>
</dbReference>
<name>A0A9D9IT49_9BACT</name>
<dbReference type="AlphaFoldDB" id="A0A9D9IT49"/>
<organism evidence="1 2">
    <name type="scientific">Candidatus Cryptobacteroides excrementipullorum</name>
    <dbReference type="NCBI Taxonomy" id="2840761"/>
    <lineage>
        <taxon>Bacteria</taxon>
        <taxon>Pseudomonadati</taxon>
        <taxon>Bacteroidota</taxon>
        <taxon>Bacteroidia</taxon>
        <taxon>Bacteroidales</taxon>
        <taxon>Candidatus Cryptobacteroides</taxon>
    </lineage>
</organism>
<proteinExistence type="predicted"/>
<reference evidence="1" key="2">
    <citation type="journal article" date="2021" name="PeerJ">
        <title>Extensive microbial diversity within the chicken gut microbiome revealed by metagenomics and culture.</title>
        <authorList>
            <person name="Gilroy R."/>
            <person name="Ravi A."/>
            <person name="Getino M."/>
            <person name="Pursley I."/>
            <person name="Horton D.L."/>
            <person name="Alikhan N.F."/>
            <person name="Baker D."/>
            <person name="Gharbi K."/>
            <person name="Hall N."/>
            <person name="Watson M."/>
            <person name="Adriaenssens E.M."/>
            <person name="Foster-Nyarko E."/>
            <person name="Jarju S."/>
            <person name="Secka A."/>
            <person name="Antonio M."/>
            <person name="Oren A."/>
            <person name="Chaudhuri R.R."/>
            <person name="La Ragione R."/>
            <person name="Hildebrand F."/>
            <person name="Pallen M.J."/>
        </authorList>
    </citation>
    <scope>NUCLEOTIDE SEQUENCE</scope>
    <source>
        <strain evidence="1">2478</strain>
    </source>
</reference>
<comment type="caution">
    <text evidence="1">The sequence shown here is derived from an EMBL/GenBank/DDBJ whole genome shotgun (WGS) entry which is preliminary data.</text>
</comment>
<gene>
    <name evidence="1" type="ORF">IAB80_03035</name>
</gene>
<evidence type="ECO:0000313" key="2">
    <source>
        <dbReference type="Proteomes" id="UP000823771"/>
    </source>
</evidence>
<accession>A0A9D9IT49</accession>
<sequence length="386" mass="44750">MKKLAAIVIFLSVLNSCNNDKWAEYSEPDFSGNGDKVYLDKGDSVTVNVPEKHFNMFTNCQIFHDSLLYAYSLDDGRRLSLYNMNSGKFMYDITVDKNTSGVVRINNFTVVSKDSIFFSTSPKTGLVLVDSRGRKLDMWTDGDMAISPEMEPSLSEGYAFSIASYLENFQYDKGKNLIYSVLSPFSAYDELGAPEVRRHGIYNLSSRKWEKVMAPYEGVLKYKGESNVYFYDMHHPYQIVIDDLMYVTYPVDHRVYTYDMNTGKLLKEKDISPSCATRFDRPLDYSLTNDRELNQLRRSTAYYGPLYYHPDTRCFSRFYNLRQVEGREAERAIVIYDMDFNIVYEKIFKLNEISRIVPADDGIVVICTDPMDADRFALVKYKICWK</sequence>